<evidence type="ECO:0000256" key="3">
    <source>
        <dbReference type="ARBA" id="ARBA00012895"/>
    </source>
</evidence>
<dbReference type="InterPro" id="IPR036890">
    <property type="entry name" value="HATPase_C_sf"/>
</dbReference>
<organism evidence="8 9">
    <name type="scientific">Prorocentrum cordatum</name>
    <dbReference type="NCBI Taxonomy" id="2364126"/>
    <lineage>
        <taxon>Eukaryota</taxon>
        <taxon>Sar</taxon>
        <taxon>Alveolata</taxon>
        <taxon>Dinophyceae</taxon>
        <taxon>Prorocentrales</taxon>
        <taxon>Prorocentraceae</taxon>
        <taxon>Prorocentrum</taxon>
    </lineage>
</organism>
<protein>
    <recommendedName>
        <fullName evidence="3">DNA topoisomerase (ATP-hydrolyzing)</fullName>
        <ecNumber evidence="3">5.6.2.2</ecNumber>
    </recommendedName>
</protein>
<comment type="cofactor">
    <cofactor evidence="2">
        <name>Mg(2+)</name>
        <dbReference type="ChEBI" id="CHEBI:18420"/>
    </cofactor>
</comment>
<name>A0ABN9R7Q0_9DINO</name>
<proteinExistence type="predicted"/>
<dbReference type="Proteomes" id="UP001189429">
    <property type="component" value="Unassembled WGS sequence"/>
</dbReference>
<dbReference type="EC" id="5.6.2.2" evidence="3"/>
<dbReference type="PRINTS" id="PR00418">
    <property type="entry name" value="TPI2FAMILY"/>
</dbReference>
<evidence type="ECO:0000256" key="2">
    <source>
        <dbReference type="ARBA" id="ARBA00001946"/>
    </source>
</evidence>
<dbReference type="SUPFAM" id="SSF55874">
    <property type="entry name" value="ATPase domain of HSP90 chaperone/DNA topoisomerase II/histidine kinase"/>
    <property type="match status" value="1"/>
</dbReference>
<accession>A0ABN9R7Q0</accession>
<reference evidence="8" key="1">
    <citation type="submission" date="2023-10" db="EMBL/GenBank/DDBJ databases">
        <authorList>
            <person name="Chen Y."/>
            <person name="Shah S."/>
            <person name="Dougan E. K."/>
            <person name="Thang M."/>
            <person name="Chan C."/>
        </authorList>
    </citation>
    <scope>NUCLEOTIDE SEQUENCE [LARGE SCALE GENOMIC DNA]</scope>
</reference>
<evidence type="ECO:0000256" key="5">
    <source>
        <dbReference type="ARBA" id="ARBA00023125"/>
    </source>
</evidence>
<comment type="caution">
    <text evidence="8">The sequence shown here is derived from an EMBL/GenBank/DDBJ whole genome shotgun (WGS) entry which is preliminary data.</text>
</comment>
<comment type="catalytic activity">
    <reaction evidence="1">
        <text>ATP-dependent breakage, passage and rejoining of double-stranded DNA.</text>
        <dbReference type="EC" id="5.6.2.2"/>
    </reaction>
</comment>
<evidence type="ECO:0000313" key="9">
    <source>
        <dbReference type="Proteomes" id="UP001189429"/>
    </source>
</evidence>
<dbReference type="CDD" id="cd16930">
    <property type="entry name" value="HATPase_TopII-like"/>
    <property type="match status" value="1"/>
</dbReference>
<evidence type="ECO:0000313" key="8">
    <source>
        <dbReference type="EMBL" id="CAK0814028.1"/>
    </source>
</evidence>
<keyword evidence="6" id="KW-0413">Isomerase</keyword>
<gene>
    <name evidence="8" type="ORF">PCOR1329_LOCUS17733</name>
</gene>
<dbReference type="InterPro" id="IPR050634">
    <property type="entry name" value="DNA_Topoisomerase_II"/>
</dbReference>
<dbReference type="Pfam" id="PF02518">
    <property type="entry name" value="HATPase_c"/>
    <property type="match status" value="1"/>
</dbReference>
<dbReference type="InterPro" id="IPR003594">
    <property type="entry name" value="HATPase_dom"/>
</dbReference>
<dbReference type="PANTHER" id="PTHR10169:SF38">
    <property type="entry name" value="DNA TOPOISOMERASE 2"/>
    <property type="match status" value="1"/>
</dbReference>
<evidence type="ECO:0000256" key="1">
    <source>
        <dbReference type="ARBA" id="ARBA00000185"/>
    </source>
</evidence>
<keyword evidence="5" id="KW-0238">DNA-binding</keyword>
<dbReference type="SMART" id="SM00433">
    <property type="entry name" value="TOP2c"/>
    <property type="match status" value="1"/>
</dbReference>
<evidence type="ECO:0000259" key="7">
    <source>
        <dbReference type="Pfam" id="PF02518"/>
    </source>
</evidence>
<dbReference type="InterPro" id="IPR001241">
    <property type="entry name" value="Topo_IIA"/>
</dbReference>
<feature type="domain" description="Histidine kinase/HSP90-like ATPase" evidence="7">
    <location>
        <begin position="97"/>
        <end position="193"/>
    </location>
</feature>
<dbReference type="EMBL" id="CAUYUJ010005535">
    <property type="protein sequence ID" value="CAK0814028.1"/>
    <property type="molecule type" value="Genomic_DNA"/>
</dbReference>
<keyword evidence="4" id="KW-0799">Topoisomerase</keyword>
<keyword evidence="9" id="KW-1185">Reference proteome</keyword>
<evidence type="ECO:0000256" key="6">
    <source>
        <dbReference type="ARBA" id="ARBA00023235"/>
    </source>
</evidence>
<evidence type="ECO:0000256" key="4">
    <source>
        <dbReference type="ARBA" id="ARBA00023029"/>
    </source>
</evidence>
<sequence length="253" mass="28671">MFSVLFLFGGRPGPAAPVARARGIPRGAHPFAPPAAEMPPKRGKTVEQIYQKKTQVEHILLRPDTYVGSVEKQDEQLWVWDAKKGEMAYRSLNYVPALYKIFDEILVNAADNLQRDPKMNQIRVDIDSKKGRIKIWNNGKGLPVQIHKKHKVFVPELVFGHLLTSDNYDDSQKKVTGGRNGFGAKLTNVFSKKFVIETSDKGKKYRQEWTNNMSKKGKPVIKKCSGGNYTCVEFWPDLSKFGMKELEAARVCM</sequence>
<dbReference type="PANTHER" id="PTHR10169">
    <property type="entry name" value="DNA TOPOISOMERASE/GYRASE"/>
    <property type="match status" value="1"/>
</dbReference>
<dbReference type="Gene3D" id="3.30.565.10">
    <property type="entry name" value="Histidine kinase-like ATPase, C-terminal domain"/>
    <property type="match status" value="1"/>
</dbReference>